<dbReference type="PANTHER" id="PTHR24148:SF73">
    <property type="entry name" value="HET DOMAIN PROTEIN (AFU_ORTHOLOGUE AFUA_8G01020)"/>
    <property type="match status" value="1"/>
</dbReference>
<gene>
    <name evidence="2" type="ORF">PDIGIT_LOCUS8708</name>
</gene>
<reference evidence="2" key="1">
    <citation type="submission" date="2023-01" db="EMBL/GenBank/DDBJ databases">
        <authorList>
            <person name="Van Ghelder C."/>
            <person name="Rancurel C."/>
        </authorList>
    </citation>
    <scope>NUCLEOTIDE SEQUENCE</scope>
    <source>
        <strain evidence="2">CNCM I-4278</strain>
    </source>
</reference>
<dbReference type="Pfam" id="PF06985">
    <property type="entry name" value="HET"/>
    <property type="match status" value="1"/>
</dbReference>
<evidence type="ECO:0000313" key="2">
    <source>
        <dbReference type="EMBL" id="CAI6335624.1"/>
    </source>
</evidence>
<evidence type="ECO:0000259" key="1">
    <source>
        <dbReference type="Pfam" id="PF06985"/>
    </source>
</evidence>
<feature type="domain" description="Heterokaryon incompatibility" evidence="1">
    <location>
        <begin position="90"/>
        <end position="225"/>
    </location>
</feature>
<organism evidence="2 3">
    <name type="scientific">Periconia digitata</name>
    <dbReference type="NCBI Taxonomy" id="1303443"/>
    <lineage>
        <taxon>Eukaryota</taxon>
        <taxon>Fungi</taxon>
        <taxon>Dikarya</taxon>
        <taxon>Ascomycota</taxon>
        <taxon>Pezizomycotina</taxon>
        <taxon>Dothideomycetes</taxon>
        <taxon>Pleosporomycetidae</taxon>
        <taxon>Pleosporales</taxon>
        <taxon>Massarineae</taxon>
        <taxon>Periconiaceae</taxon>
        <taxon>Periconia</taxon>
    </lineage>
</organism>
<name>A0A9W4UHX4_9PLEO</name>
<sequence>MEPQDPECRHHDVHIFDDIRCCLACGETVFDSTPNFDIAPQHGEVTPYQYAELNYALGQEVRLVVLFPGQQSDDILIDIVHVNLMDRPSYEATSYAWANQEADASLSQSVYCRGRYIPVTKNCEAALRCLRRKGRKRYLWVDAISIDQGNIAERNHQVAFMSEIYRRASQVLIYLGGSTEETNTIFDYLNGDALALHQIKRDKVHLVVKAFVNLRWFSRVWVLQEVAFAQLATIIAGDRTAQWTSVSIDKVLHLCKKTHIFTPSALRFTPASQPNGFILDVLHKSRNCSATDPRDKVFAVIGLMSEEDRLALTVEYSLSCAQVFLGLAVYMIDVRKDLNLIRYATCQHGNWHAHATSKERNEIPTWVPRWDVWTPFEPLPPDTDLVTLQERYLSPGPSFQSLIATEISTEAASMLFQYLPSADIIMPTAAWSDWLNLWLHEAPYITERPSSQWVRDMSLALTQARAPKLVKMVCSRYVNPKVLSLALWTEAWDPSPTSSPPCLRVYAHRLATVKNSASGTPMRGLTSLPAQYSRALFPVRRYCSMCAQHFVAKPICQTNPSVQTSIIEEFKREATKFGLEKFPFSTGESLGFTQAQVNAGDTVWLLPNVNVLFLLRKVEQHYEMIGECYLYRVLRPHPCLCCGVEVKKWTTVSEIIDIW</sequence>
<dbReference type="OrthoDB" id="2157530at2759"/>
<dbReference type="InterPro" id="IPR052895">
    <property type="entry name" value="HetReg/Transcr_Mod"/>
</dbReference>
<dbReference type="AlphaFoldDB" id="A0A9W4UHX4"/>
<keyword evidence="3" id="KW-1185">Reference proteome</keyword>
<comment type="caution">
    <text evidence="2">The sequence shown here is derived from an EMBL/GenBank/DDBJ whole genome shotgun (WGS) entry which is preliminary data.</text>
</comment>
<evidence type="ECO:0000313" key="3">
    <source>
        <dbReference type="Proteomes" id="UP001152607"/>
    </source>
</evidence>
<protein>
    <recommendedName>
        <fullName evidence="1">Heterokaryon incompatibility domain-containing protein</fullName>
    </recommendedName>
</protein>
<dbReference type="Proteomes" id="UP001152607">
    <property type="component" value="Unassembled WGS sequence"/>
</dbReference>
<dbReference type="InterPro" id="IPR010730">
    <property type="entry name" value="HET"/>
</dbReference>
<dbReference type="EMBL" id="CAOQHR010000006">
    <property type="protein sequence ID" value="CAI6335624.1"/>
    <property type="molecule type" value="Genomic_DNA"/>
</dbReference>
<proteinExistence type="predicted"/>
<accession>A0A9W4UHX4</accession>
<dbReference type="PANTHER" id="PTHR24148">
    <property type="entry name" value="ANKYRIN REPEAT DOMAIN-CONTAINING PROTEIN 39 HOMOLOG-RELATED"/>
    <property type="match status" value="1"/>
</dbReference>